<organism evidence="3 4">
    <name type="scientific">Plasmodium relictum</name>
    <dbReference type="NCBI Taxonomy" id="85471"/>
    <lineage>
        <taxon>Eukaryota</taxon>
        <taxon>Sar</taxon>
        <taxon>Alveolata</taxon>
        <taxon>Apicomplexa</taxon>
        <taxon>Aconoidasida</taxon>
        <taxon>Haemosporida</taxon>
        <taxon>Plasmodiidae</taxon>
        <taxon>Plasmodium</taxon>
        <taxon>Plasmodium (Haemamoeba)</taxon>
    </lineage>
</organism>
<dbReference type="GeneID" id="39735949"/>
<evidence type="ECO:0000256" key="2">
    <source>
        <dbReference type="SAM" id="SignalP"/>
    </source>
</evidence>
<name>A0A1J1H4J7_PLARL</name>
<accession>A0A1J1H4J7</accession>
<sequence>MAELIASFLSNFGLLFSDAGCCSKQKVKLKNINFCGFEELLNNKTKKVLNEKKKISNFINICNSKEGYSISKYYLDGCIKKKDVIYNIEGSNLNKSNNCSIYMNNREDDESNTVIDLDNEILIGNFQFNSSRDDGKSSFDNNQYSINYDENNLEIQRMNKNTDEKIKRLKNSSNDLYENESINNSSSNKKNTTDKNYNYIISKQNAKKTNMLSNDKSKNRKKNLFSYPTTTTKFNFPLSHPSGSYKDAASDASSEFFSVVSNLKSNI</sequence>
<evidence type="ECO:0000313" key="4">
    <source>
        <dbReference type="Proteomes" id="UP000220158"/>
    </source>
</evidence>
<gene>
    <name evidence="3" type="ORF">PRELSG_0827300</name>
</gene>
<proteinExistence type="predicted"/>
<reference evidence="3 4" key="1">
    <citation type="submission" date="2015-04" db="EMBL/GenBank/DDBJ databases">
        <authorList>
            <consortium name="Pathogen Informatics"/>
        </authorList>
    </citation>
    <scope>NUCLEOTIDE SEQUENCE [LARGE SCALE GENOMIC DNA]</scope>
    <source>
        <strain evidence="3 4">SGS1</strain>
    </source>
</reference>
<dbReference type="Proteomes" id="UP000220158">
    <property type="component" value="Chromosome 8"/>
</dbReference>
<evidence type="ECO:0000256" key="1">
    <source>
        <dbReference type="SAM" id="Coils"/>
    </source>
</evidence>
<feature type="signal peptide" evidence="2">
    <location>
        <begin position="1"/>
        <end position="19"/>
    </location>
</feature>
<dbReference type="KEGG" id="prel:PRELSG_0827300"/>
<feature type="chain" id="PRO_5012227323" evidence="2">
    <location>
        <begin position="20"/>
        <end position="267"/>
    </location>
</feature>
<dbReference type="VEuPathDB" id="PlasmoDB:PRELSG_0827300"/>
<keyword evidence="1" id="KW-0175">Coiled coil</keyword>
<dbReference type="EMBL" id="LN835303">
    <property type="protein sequence ID" value="CRG99844.1"/>
    <property type="molecule type" value="Genomic_DNA"/>
</dbReference>
<keyword evidence="4" id="KW-1185">Reference proteome</keyword>
<dbReference type="RefSeq" id="XP_028532849.1">
    <property type="nucleotide sequence ID" value="XM_028676352.1"/>
</dbReference>
<feature type="coiled-coil region" evidence="1">
    <location>
        <begin position="152"/>
        <end position="179"/>
    </location>
</feature>
<protein>
    <submittedName>
        <fullName evidence="3">Uncharacterized protein</fullName>
    </submittedName>
</protein>
<dbReference type="AlphaFoldDB" id="A0A1J1H4J7"/>
<dbReference type="OrthoDB" id="370657at2759"/>
<keyword evidence="2" id="KW-0732">Signal</keyword>
<evidence type="ECO:0000313" key="3">
    <source>
        <dbReference type="EMBL" id="CRG99844.1"/>
    </source>
</evidence>